<dbReference type="Pfam" id="PF06985">
    <property type="entry name" value="HET"/>
    <property type="match status" value="1"/>
</dbReference>
<gene>
    <name evidence="2" type="ORF">IMSHALPRED_001121</name>
</gene>
<dbReference type="PANTHER" id="PTHR33112:SF12">
    <property type="entry name" value="HETEROKARYON INCOMPATIBILITY DOMAIN-CONTAINING PROTEIN"/>
    <property type="match status" value="1"/>
</dbReference>
<evidence type="ECO:0000313" key="2">
    <source>
        <dbReference type="EMBL" id="CAF9938868.1"/>
    </source>
</evidence>
<evidence type="ECO:0000313" key="3">
    <source>
        <dbReference type="Proteomes" id="UP000664534"/>
    </source>
</evidence>
<dbReference type="EMBL" id="CAJPDT010000112">
    <property type="protein sequence ID" value="CAF9938868.1"/>
    <property type="molecule type" value="Genomic_DNA"/>
</dbReference>
<accession>A0A8H3PEH8</accession>
<dbReference type="InterPro" id="IPR010730">
    <property type="entry name" value="HET"/>
</dbReference>
<dbReference type="Proteomes" id="UP000664534">
    <property type="component" value="Unassembled WGS sequence"/>
</dbReference>
<evidence type="ECO:0000259" key="1">
    <source>
        <dbReference type="Pfam" id="PF06985"/>
    </source>
</evidence>
<comment type="caution">
    <text evidence="2">The sequence shown here is derived from an EMBL/GenBank/DDBJ whole genome shotgun (WGS) entry which is preliminary data.</text>
</comment>
<organism evidence="2 3">
    <name type="scientific">Imshaugia aleurites</name>
    <dbReference type="NCBI Taxonomy" id="172621"/>
    <lineage>
        <taxon>Eukaryota</taxon>
        <taxon>Fungi</taxon>
        <taxon>Dikarya</taxon>
        <taxon>Ascomycota</taxon>
        <taxon>Pezizomycotina</taxon>
        <taxon>Lecanoromycetes</taxon>
        <taxon>OSLEUM clade</taxon>
        <taxon>Lecanoromycetidae</taxon>
        <taxon>Lecanorales</taxon>
        <taxon>Lecanorineae</taxon>
        <taxon>Parmeliaceae</taxon>
        <taxon>Imshaugia</taxon>
    </lineage>
</organism>
<reference evidence="2" key="1">
    <citation type="submission" date="2021-03" db="EMBL/GenBank/DDBJ databases">
        <authorList>
            <person name="Tagirdzhanova G."/>
        </authorList>
    </citation>
    <scope>NUCLEOTIDE SEQUENCE</scope>
</reference>
<keyword evidence="3" id="KW-1185">Reference proteome</keyword>
<proteinExistence type="predicted"/>
<feature type="domain" description="Heterokaryon incompatibility" evidence="1">
    <location>
        <begin position="19"/>
        <end position="140"/>
    </location>
</feature>
<dbReference type="PANTHER" id="PTHR33112">
    <property type="entry name" value="DOMAIN PROTEIN, PUTATIVE-RELATED"/>
    <property type="match status" value="1"/>
</dbReference>
<dbReference type="OrthoDB" id="5428863at2759"/>
<name>A0A8H3PEH8_9LECA</name>
<dbReference type="AlphaFoldDB" id="A0A8H3PEH8"/>
<protein>
    <recommendedName>
        <fullName evidence="1">Heterokaryon incompatibility domain-containing protein</fullName>
    </recommendedName>
</protein>
<sequence>MTVNSNIGQLQLDNALSSEKFRGNVPETIRNAMRVVEVIQERYLWVDCLCILQDDESTRQVQLNNMSAIYAKACVTIIAAQGPDAQYGLRGFKGISQPRKLDQEVWSLTKGEKLIECQFSEPDTVEKDSPWYNRCWTFQEYLYSRRRIIFEADTVRWECDHAVWYEDVYETDASLKKVPLRKHWTYISRQQFHLAVAFPNLSGYGELVRAYNSKKLTHPEDALAAFAGVTTEFSRIYDGGFNCGLPEMFFDVALLWQPWRNIERRISSGARSTNSCLPSWSWAGWHGEIDPWSWQSGCDYIKTSLPAGGSLTSQRTIPILQWYSSDNVHSERRPIFSNWLTFKSCLRAPEELMQDGWSRHEHRPDNYGDLEDGLAPHEGSRFYYKHTLFPLTQFWYPIPLRDHKTESTPRHPAPLLFTRTCRAWFCIGARVHKVWYFCVPIRDANGAWAGILRIPNEEILARTRLEEGDTVTKSRSLEFIALSRGCADESRKEEPGLDEWLLEERPTTEGLYEFYNVMWIEWENGIAYRRALGRILRDVWEGQNLEWVDVTLG</sequence>